<dbReference type="InterPro" id="IPR036860">
    <property type="entry name" value="SH2_dom_sf"/>
</dbReference>
<gene>
    <name evidence="1" type="ORF">HOLleu_27083</name>
</gene>
<evidence type="ECO:0000313" key="2">
    <source>
        <dbReference type="Proteomes" id="UP001152320"/>
    </source>
</evidence>
<dbReference type="EMBL" id="JAIZAY010000013">
    <property type="protein sequence ID" value="KAJ8030619.1"/>
    <property type="molecule type" value="Genomic_DNA"/>
</dbReference>
<dbReference type="Proteomes" id="UP001152320">
    <property type="component" value="Chromosome 13"/>
</dbReference>
<evidence type="ECO:0008006" key="3">
    <source>
        <dbReference type="Google" id="ProtNLM"/>
    </source>
</evidence>
<name>A0A9Q1BQB2_HOLLE</name>
<dbReference type="SUPFAM" id="SSF55550">
    <property type="entry name" value="SH2 domain"/>
    <property type="match status" value="1"/>
</dbReference>
<accession>A0A9Q1BQB2</accession>
<protein>
    <recommendedName>
        <fullName evidence="3">SH2 domain-containing protein</fullName>
    </recommendedName>
</protein>
<keyword evidence="2" id="KW-1185">Reference proteome</keyword>
<organism evidence="1 2">
    <name type="scientific">Holothuria leucospilota</name>
    <name type="common">Black long sea cucumber</name>
    <name type="synonym">Mertensiothuria leucospilota</name>
    <dbReference type="NCBI Taxonomy" id="206669"/>
    <lineage>
        <taxon>Eukaryota</taxon>
        <taxon>Metazoa</taxon>
        <taxon>Echinodermata</taxon>
        <taxon>Eleutherozoa</taxon>
        <taxon>Echinozoa</taxon>
        <taxon>Holothuroidea</taxon>
        <taxon>Aspidochirotacea</taxon>
        <taxon>Aspidochirotida</taxon>
        <taxon>Holothuriidae</taxon>
        <taxon>Holothuria</taxon>
    </lineage>
</organism>
<reference evidence="1" key="1">
    <citation type="submission" date="2021-10" db="EMBL/GenBank/DDBJ databases">
        <title>Tropical sea cucumber genome reveals ecological adaptation and Cuvierian tubules defense mechanism.</title>
        <authorList>
            <person name="Chen T."/>
        </authorList>
    </citation>
    <scope>NUCLEOTIDE SEQUENCE</scope>
    <source>
        <strain evidence="1">Nanhai2018</strain>
        <tissue evidence="1">Muscle</tissue>
    </source>
</reference>
<sequence length="111" mass="12870">MEYSRGIREEVALQSVAKLKQLDRAGEPYLQSSLFKPGDFTICVTKGDGTHPLTIRARTTLTGYDVDDRPFGSLREIINYYSRQPIFIDNCIDNSHYFLLHVIQREDWRDS</sequence>
<proteinExistence type="predicted"/>
<dbReference type="AlphaFoldDB" id="A0A9Q1BQB2"/>
<evidence type="ECO:0000313" key="1">
    <source>
        <dbReference type="EMBL" id="KAJ8030619.1"/>
    </source>
</evidence>
<dbReference type="Gene3D" id="3.30.505.10">
    <property type="entry name" value="SH2 domain"/>
    <property type="match status" value="1"/>
</dbReference>
<comment type="caution">
    <text evidence="1">The sequence shown here is derived from an EMBL/GenBank/DDBJ whole genome shotgun (WGS) entry which is preliminary data.</text>
</comment>